<gene>
    <name evidence="7" type="ORF">CTheo_8591</name>
</gene>
<feature type="domain" description="Helicase C-terminal" evidence="6">
    <location>
        <begin position="891"/>
        <end position="1090"/>
    </location>
</feature>
<dbReference type="PANTHER" id="PTHR45626">
    <property type="entry name" value="TRANSCRIPTION TERMINATION FACTOR 2-RELATED"/>
    <property type="match status" value="1"/>
</dbReference>
<evidence type="ECO:0000256" key="4">
    <source>
        <dbReference type="SAM" id="MobiDB-lite"/>
    </source>
</evidence>
<keyword evidence="3" id="KW-0067">ATP-binding</keyword>
<dbReference type="GO" id="GO:0008094">
    <property type="term" value="F:ATP-dependent activity, acting on DNA"/>
    <property type="evidence" value="ECO:0007669"/>
    <property type="project" value="TreeGrafter"/>
</dbReference>
<dbReference type="OrthoDB" id="3270319at2759"/>
<feature type="compositionally biased region" description="Acidic residues" evidence="4">
    <location>
        <begin position="1075"/>
        <end position="1086"/>
    </location>
</feature>
<dbReference type="PANTHER" id="PTHR45626:SF22">
    <property type="entry name" value="DNA REPAIR PROTEIN RAD5"/>
    <property type="match status" value="1"/>
</dbReference>
<dbReference type="AlphaFoldDB" id="A0A5N5Q993"/>
<dbReference type="InterPro" id="IPR000330">
    <property type="entry name" value="SNF2_N"/>
</dbReference>
<dbReference type="Pfam" id="PF00271">
    <property type="entry name" value="Helicase_C"/>
    <property type="match status" value="1"/>
</dbReference>
<dbReference type="Pfam" id="PF00176">
    <property type="entry name" value="SNF2-rel_dom"/>
    <property type="match status" value="1"/>
</dbReference>
<evidence type="ECO:0000256" key="2">
    <source>
        <dbReference type="ARBA" id="ARBA00022801"/>
    </source>
</evidence>
<keyword evidence="2" id="KW-0378">Hydrolase</keyword>
<dbReference type="GO" id="GO:0005524">
    <property type="term" value="F:ATP binding"/>
    <property type="evidence" value="ECO:0007669"/>
    <property type="project" value="UniProtKB-KW"/>
</dbReference>
<dbReference type="InterPro" id="IPR050628">
    <property type="entry name" value="SNF2_RAD54_helicase_TF"/>
</dbReference>
<dbReference type="GO" id="GO:0005634">
    <property type="term" value="C:nucleus"/>
    <property type="evidence" value="ECO:0007669"/>
    <property type="project" value="TreeGrafter"/>
</dbReference>
<feature type="region of interest" description="Disordered" evidence="4">
    <location>
        <begin position="1164"/>
        <end position="1238"/>
    </location>
</feature>
<evidence type="ECO:0000259" key="5">
    <source>
        <dbReference type="PROSITE" id="PS51192"/>
    </source>
</evidence>
<dbReference type="EMBL" id="SSOP01000647">
    <property type="protein sequence ID" value="KAB5587967.1"/>
    <property type="molecule type" value="Genomic_DNA"/>
</dbReference>
<evidence type="ECO:0000313" key="7">
    <source>
        <dbReference type="EMBL" id="KAB5587967.1"/>
    </source>
</evidence>
<evidence type="ECO:0000259" key="6">
    <source>
        <dbReference type="PROSITE" id="PS51194"/>
    </source>
</evidence>
<keyword evidence="8" id="KW-1185">Reference proteome</keyword>
<name>A0A5N5Q993_9AGAM</name>
<keyword evidence="1" id="KW-0547">Nucleotide-binding</keyword>
<dbReference type="SUPFAM" id="SSF52540">
    <property type="entry name" value="P-loop containing nucleoside triphosphate hydrolases"/>
    <property type="match status" value="2"/>
</dbReference>
<dbReference type="SMART" id="SM00487">
    <property type="entry name" value="DEXDc"/>
    <property type="match status" value="1"/>
</dbReference>
<proteinExistence type="predicted"/>
<dbReference type="GO" id="GO:0016787">
    <property type="term" value="F:hydrolase activity"/>
    <property type="evidence" value="ECO:0007669"/>
    <property type="project" value="UniProtKB-KW"/>
</dbReference>
<feature type="compositionally biased region" description="Basic and acidic residues" evidence="4">
    <location>
        <begin position="1212"/>
        <end position="1222"/>
    </location>
</feature>
<feature type="domain" description="Helicase ATP-binding" evidence="5">
    <location>
        <begin position="473"/>
        <end position="717"/>
    </location>
</feature>
<comment type="caution">
    <text evidence="7">The sequence shown here is derived from an EMBL/GenBank/DDBJ whole genome shotgun (WGS) entry which is preliminary data.</text>
</comment>
<dbReference type="SMART" id="SM00490">
    <property type="entry name" value="HELICc"/>
    <property type="match status" value="1"/>
</dbReference>
<evidence type="ECO:0000313" key="8">
    <source>
        <dbReference type="Proteomes" id="UP000383932"/>
    </source>
</evidence>
<accession>A0A5N5Q993</accession>
<feature type="region of interest" description="Disordered" evidence="4">
    <location>
        <begin position="1075"/>
        <end position="1129"/>
    </location>
</feature>
<feature type="compositionally biased region" description="Basic residues" evidence="4">
    <location>
        <begin position="1092"/>
        <end position="1101"/>
    </location>
</feature>
<dbReference type="InterPro" id="IPR049730">
    <property type="entry name" value="SNF2/RAD54-like_C"/>
</dbReference>
<dbReference type="PROSITE" id="PS51194">
    <property type="entry name" value="HELICASE_CTER"/>
    <property type="match status" value="1"/>
</dbReference>
<feature type="compositionally biased region" description="Basic and acidic residues" evidence="4">
    <location>
        <begin position="1102"/>
        <end position="1115"/>
    </location>
</feature>
<dbReference type="InterPro" id="IPR001650">
    <property type="entry name" value="Helicase_C-like"/>
</dbReference>
<dbReference type="Proteomes" id="UP000383932">
    <property type="component" value="Unassembled WGS sequence"/>
</dbReference>
<organism evidence="7 8">
    <name type="scientific">Ceratobasidium theobromae</name>
    <dbReference type="NCBI Taxonomy" id="1582974"/>
    <lineage>
        <taxon>Eukaryota</taxon>
        <taxon>Fungi</taxon>
        <taxon>Dikarya</taxon>
        <taxon>Basidiomycota</taxon>
        <taxon>Agaricomycotina</taxon>
        <taxon>Agaricomycetes</taxon>
        <taxon>Cantharellales</taxon>
        <taxon>Ceratobasidiaceae</taxon>
        <taxon>Ceratobasidium</taxon>
    </lineage>
</organism>
<reference evidence="7 8" key="1">
    <citation type="journal article" date="2019" name="Fungal Biol. Biotechnol.">
        <title>Draft genome sequence of fastidious pathogen Ceratobasidium theobromae, which causes vascular-streak dieback in Theobroma cacao.</title>
        <authorList>
            <person name="Ali S.S."/>
            <person name="Asman A."/>
            <person name="Shao J."/>
            <person name="Firmansyah A.P."/>
            <person name="Susilo A.W."/>
            <person name="Rosmana A."/>
            <person name="McMahon P."/>
            <person name="Junaid M."/>
            <person name="Guest D."/>
            <person name="Kheng T.Y."/>
            <person name="Meinhardt L.W."/>
            <person name="Bailey B.A."/>
        </authorList>
    </citation>
    <scope>NUCLEOTIDE SEQUENCE [LARGE SCALE GENOMIC DNA]</scope>
    <source>
        <strain evidence="7 8">CT2</strain>
    </source>
</reference>
<dbReference type="PROSITE" id="PS51192">
    <property type="entry name" value="HELICASE_ATP_BIND_1"/>
    <property type="match status" value="1"/>
</dbReference>
<evidence type="ECO:0000256" key="3">
    <source>
        <dbReference type="ARBA" id="ARBA00022840"/>
    </source>
</evidence>
<dbReference type="GO" id="GO:0006281">
    <property type="term" value="P:DNA repair"/>
    <property type="evidence" value="ECO:0007669"/>
    <property type="project" value="TreeGrafter"/>
</dbReference>
<dbReference type="InterPro" id="IPR014001">
    <property type="entry name" value="Helicase_ATP-bd"/>
</dbReference>
<protein>
    <submittedName>
        <fullName evidence="7">SNF2-related protein</fullName>
    </submittedName>
</protein>
<evidence type="ECO:0000256" key="1">
    <source>
        <dbReference type="ARBA" id="ARBA00022741"/>
    </source>
</evidence>
<sequence>MEELTDKSGSIMPHVALARSLLYLFAAMTGEENGPFECPPWTQPHWRALFGLAPLQPQVGYEDEIVDIDGDCLGESYALPTNGFVLSREAGSSFAQAKAKTLMDGTTLMAAEQFMKYFWSTWREDSLRNRSLEFTLLSLPPDSKSEALVRHGYPGYRDFVLAMLNRSGGVLATVEDVMVQLRATPAEKWKDDRDTNRRRKGRLAVEEYDVPIPTSGSAVEAREVQAAVARRLFGDEAVNRGGMILVEYVKTVSCLLQRRYESLYRRLKTLRLRSKKQKTEVDRRLKEARQEKTPKALRVAAQAMLEWRKTAQETLEHDDPPFLSCEKALSDLWGELGFEVEEIKKKGKRGGGSKPRVDLPTDAEMELAFQYYIEDYCNALGINDDLPAPSANFSGYIADLAEGEGDIGVDHLQDWSIEQAWESLGLPGATQFPFAEPGTVFPPELGRPPKPKATPKWHQVIGVHAILERAFTKTRGERACPTMLCDDVGLGKTLQIIGIFSILGHIYEQQVLHQDKRLPPAPFTFANHTPYFDGMESLPNLPSLIVAPRTINNQWMSQWDTFTQRGSFIVIRYSVDHGSLEDFCSNLAGVYLQAAGLKGERASKVVVIADLSAISKEAKRCFEPPQSMYKGKQARLLEARGEPAKFKVGIDTKGSILAMRFRVLAVDEIHTLRNCSHAHQGILMIAENSHLVVGATATPVFTSTKDLAAQGRILRYAPLIGDEGQDCCLDAINSMRAREKEWDSKSLDIIQGAAIREAHEAASRAGFDAEDDRFSELLQQAELKYQSEDQSSILRMAYISEEVIQMMRRALRPIIVHRTANSRDPSGSCVLQLPPVTPITTWSPLSAEEDEAVAKVNEEHQQQRELRRKKGKHRPAHIKWTNFLLDQKHATLHHSILPLREQEKTEGLKEGRLLNKLADDWNESNLKEKASTCLLKLDELVEHYWMFSIKKRDFVYYDGSMSLKQRQQVTEKFTKNDECRIMIISNVGAAGLNLTAASVVIFVSGVWSGQEKRQIIGRAWRYGQTRDVVVLDIVAPGGIDLALLGYADGKTCLSDKFLTSEHKLRHAYRQITAPEFDDGEELDSEPEPIVRKPAKPSVRKRKQDDPAIADRRDGATEVMMPTPSNPNKRAKITLDAQVGQSKNPGGASRVAGPKMDVRSVQAKGIPTASGSGNPLTKAGNPLDSLPQVAPSKVSKAAPSIRPRPKACPQGEDAGRDLFDRRPAPINIQPGVQGTFLLR</sequence>
<dbReference type="InterPro" id="IPR027417">
    <property type="entry name" value="P-loop_NTPase"/>
</dbReference>
<dbReference type="Gene3D" id="3.40.50.300">
    <property type="entry name" value="P-loop containing nucleotide triphosphate hydrolases"/>
    <property type="match status" value="2"/>
</dbReference>
<dbReference type="CDD" id="cd18793">
    <property type="entry name" value="SF2_C_SNF"/>
    <property type="match status" value="1"/>
</dbReference>